<dbReference type="InterPro" id="IPR029787">
    <property type="entry name" value="Nucleotide_cyclase"/>
</dbReference>
<dbReference type="CDD" id="cd12914">
    <property type="entry name" value="PDC1_DGC_like"/>
    <property type="match status" value="1"/>
</dbReference>
<feature type="domain" description="GGDEF" evidence="5">
    <location>
        <begin position="382"/>
        <end position="519"/>
    </location>
</feature>
<sequence length="524" mass="57923">MAIILTVSPPSSRKTTKKLSIQGALCAFVLVVTLVFICILAWNSWNTHTAKLHEAQTSTSNMAKALAQHAEDTIGGIDNVLVGLVEMWEQNTRESTRLDRLNTYLQDRVADLPVLDSLSIYNEQGKSVADSWGTESKKIDVSDRAYFIFHREHVDRGPYIGPPVHSRYTGEWVITVSRRVEHANGSFAGVALAAINIQNFRSFYESFDIGELGSIALLNDGGTMLVRRPFDDALVGTDMKNGPVYQYYVRNGPVGTTVITSSLDNVERIYSYRHLDHYPLFVSVAFSNDEVLTDWREETIRFSLVSTIVIALLWILGLHLIRQIAKREHAQSELRAARDDLERINGELAALALEDGLTGLANRRRFDAALDEEYARAMRNETPLSLIMLDVDFFKKYNDEYGHPQGDECLKKISKTLKTASARPGDLVARYGGEEFAILLPGADTAGAVAVAERVRMAIQAINIVHAENVGGAVTISAGAASFIPFRKNNSPADLVLAADQALYEAKESGRNRVCASDSSKRQA</sequence>
<dbReference type="InterPro" id="IPR050469">
    <property type="entry name" value="Diguanylate_Cyclase"/>
</dbReference>
<keyword evidence="4" id="KW-1133">Transmembrane helix</keyword>
<dbReference type="PROSITE" id="PS50887">
    <property type="entry name" value="GGDEF"/>
    <property type="match status" value="1"/>
</dbReference>
<dbReference type="InterPro" id="IPR054327">
    <property type="entry name" value="His-kinase-like_sensor"/>
</dbReference>
<keyword evidence="6" id="KW-0548">Nucleotidyltransferase</keyword>
<evidence type="ECO:0000313" key="6">
    <source>
        <dbReference type="EMBL" id="MFC7300097.1"/>
    </source>
</evidence>
<evidence type="ECO:0000256" key="2">
    <source>
        <dbReference type="ARBA" id="ARBA00034247"/>
    </source>
</evidence>
<dbReference type="CDD" id="cd12915">
    <property type="entry name" value="PDC2_DGC_like"/>
    <property type="match status" value="1"/>
</dbReference>
<keyword evidence="3" id="KW-0175">Coiled coil</keyword>
<comment type="catalytic activity">
    <reaction evidence="2">
        <text>2 GTP = 3',3'-c-di-GMP + 2 diphosphate</text>
        <dbReference type="Rhea" id="RHEA:24898"/>
        <dbReference type="ChEBI" id="CHEBI:33019"/>
        <dbReference type="ChEBI" id="CHEBI:37565"/>
        <dbReference type="ChEBI" id="CHEBI:58805"/>
        <dbReference type="EC" id="2.7.7.65"/>
    </reaction>
</comment>
<feature type="transmembrane region" description="Helical" evidence="4">
    <location>
        <begin position="302"/>
        <end position="321"/>
    </location>
</feature>
<evidence type="ECO:0000259" key="5">
    <source>
        <dbReference type="PROSITE" id="PS50887"/>
    </source>
</evidence>
<dbReference type="SUPFAM" id="SSF55073">
    <property type="entry name" value="Nucleotide cyclase"/>
    <property type="match status" value="1"/>
</dbReference>
<gene>
    <name evidence="6" type="ORF">ACFQO0_16780</name>
</gene>
<dbReference type="Gene3D" id="3.30.450.20">
    <property type="entry name" value="PAS domain"/>
    <property type="match status" value="2"/>
</dbReference>
<evidence type="ECO:0000256" key="1">
    <source>
        <dbReference type="ARBA" id="ARBA00012528"/>
    </source>
</evidence>
<dbReference type="InterPro" id="IPR000160">
    <property type="entry name" value="GGDEF_dom"/>
</dbReference>
<dbReference type="Proteomes" id="UP001596379">
    <property type="component" value="Unassembled WGS sequence"/>
</dbReference>
<organism evidence="6 7">
    <name type="scientific">Herminiimonas aquatilis</name>
    <dbReference type="NCBI Taxonomy" id="345342"/>
    <lineage>
        <taxon>Bacteria</taxon>
        <taxon>Pseudomonadati</taxon>
        <taxon>Pseudomonadota</taxon>
        <taxon>Betaproteobacteria</taxon>
        <taxon>Burkholderiales</taxon>
        <taxon>Oxalobacteraceae</taxon>
        <taxon>Herminiimonas</taxon>
    </lineage>
</organism>
<protein>
    <recommendedName>
        <fullName evidence="1">diguanylate cyclase</fullName>
        <ecNumber evidence="1">2.7.7.65</ecNumber>
    </recommendedName>
</protein>
<dbReference type="EMBL" id="JBHTCC010000007">
    <property type="protein sequence ID" value="MFC7300097.1"/>
    <property type="molecule type" value="Genomic_DNA"/>
</dbReference>
<dbReference type="PANTHER" id="PTHR45138">
    <property type="entry name" value="REGULATORY COMPONENTS OF SENSORY TRANSDUCTION SYSTEM"/>
    <property type="match status" value="1"/>
</dbReference>
<evidence type="ECO:0000256" key="3">
    <source>
        <dbReference type="SAM" id="Coils"/>
    </source>
</evidence>
<dbReference type="GO" id="GO:0052621">
    <property type="term" value="F:diguanylate cyclase activity"/>
    <property type="evidence" value="ECO:0007669"/>
    <property type="project" value="UniProtKB-EC"/>
</dbReference>
<name>A0ABW2J9T9_9BURK</name>
<dbReference type="PANTHER" id="PTHR45138:SF9">
    <property type="entry name" value="DIGUANYLATE CYCLASE DGCM-RELATED"/>
    <property type="match status" value="1"/>
</dbReference>
<dbReference type="NCBIfam" id="TIGR00254">
    <property type="entry name" value="GGDEF"/>
    <property type="match status" value="1"/>
</dbReference>
<dbReference type="EC" id="2.7.7.65" evidence="1"/>
<evidence type="ECO:0000256" key="4">
    <source>
        <dbReference type="SAM" id="Phobius"/>
    </source>
</evidence>
<dbReference type="CDD" id="cd01949">
    <property type="entry name" value="GGDEF"/>
    <property type="match status" value="1"/>
</dbReference>
<keyword evidence="4" id="KW-0812">Transmembrane</keyword>
<dbReference type="Pfam" id="PF22588">
    <property type="entry name" value="dCache_1_like"/>
    <property type="match status" value="1"/>
</dbReference>
<comment type="caution">
    <text evidence="6">The sequence shown here is derived from an EMBL/GenBank/DDBJ whole genome shotgun (WGS) entry which is preliminary data.</text>
</comment>
<dbReference type="InterPro" id="IPR043128">
    <property type="entry name" value="Rev_trsase/Diguanyl_cyclase"/>
</dbReference>
<keyword evidence="4" id="KW-0472">Membrane</keyword>
<dbReference type="Gene3D" id="3.30.70.270">
    <property type="match status" value="1"/>
</dbReference>
<dbReference type="Pfam" id="PF00990">
    <property type="entry name" value="GGDEF"/>
    <property type="match status" value="1"/>
</dbReference>
<evidence type="ECO:0000313" key="7">
    <source>
        <dbReference type="Proteomes" id="UP001596379"/>
    </source>
</evidence>
<dbReference type="SMART" id="SM00267">
    <property type="entry name" value="GGDEF"/>
    <property type="match status" value="1"/>
</dbReference>
<dbReference type="RefSeq" id="WP_382236994.1">
    <property type="nucleotide sequence ID" value="NZ_JBHTCC010000007.1"/>
</dbReference>
<accession>A0ABW2J9T9</accession>
<feature type="coiled-coil region" evidence="3">
    <location>
        <begin position="327"/>
        <end position="354"/>
    </location>
</feature>
<keyword evidence="7" id="KW-1185">Reference proteome</keyword>
<keyword evidence="6" id="KW-0808">Transferase</keyword>
<proteinExistence type="predicted"/>
<reference evidence="7" key="1">
    <citation type="journal article" date="2019" name="Int. J. Syst. Evol. Microbiol.">
        <title>The Global Catalogue of Microorganisms (GCM) 10K type strain sequencing project: providing services to taxonomists for standard genome sequencing and annotation.</title>
        <authorList>
            <consortium name="The Broad Institute Genomics Platform"/>
            <consortium name="The Broad Institute Genome Sequencing Center for Infectious Disease"/>
            <person name="Wu L."/>
            <person name="Ma J."/>
        </authorList>
    </citation>
    <scope>NUCLEOTIDE SEQUENCE [LARGE SCALE GENOMIC DNA]</scope>
    <source>
        <strain evidence="7">CCUG 36956</strain>
    </source>
</reference>
<feature type="transmembrane region" description="Helical" evidence="4">
    <location>
        <begin position="21"/>
        <end position="42"/>
    </location>
</feature>